<reference evidence="2 3" key="1">
    <citation type="submission" date="2023-08" db="EMBL/GenBank/DDBJ databases">
        <title>Oxalobacteraceae gen .nov., isolated from river sludge outside the plant.</title>
        <authorList>
            <person name="Zhao S.Y."/>
        </authorList>
    </citation>
    <scope>NUCLEOTIDE SEQUENCE [LARGE SCALE GENOMIC DNA]</scope>
    <source>
        <strain evidence="2 3">R-40</strain>
    </source>
</reference>
<comment type="caution">
    <text evidence="2">The sequence shown here is derived from an EMBL/GenBank/DDBJ whole genome shotgun (WGS) entry which is preliminary data.</text>
</comment>
<keyword evidence="3" id="KW-1185">Reference proteome</keyword>
<evidence type="ECO:0000313" key="2">
    <source>
        <dbReference type="EMBL" id="MDQ9169543.1"/>
    </source>
</evidence>
<dbReference type="InterPro" id="IPR023387">
    <property type="entry name" value="DUF1653-like_dom"/>
</dbReference>
<dbReference type="Pfam" id="PF07866">
    <property type="entry name" value="DUF1653"/>
    <property type="match status" value="1"/>
</dbReference>
<evidence type="ECO:0000259" key="1">
    <source>
        <dbReference type="Pfam" id="PF07866"/>
    </source>
</evidence>
<dbReference type="RefSeq" id="WP_338435444.1">
    <property type="nucleotide sequence ID" value="NZ_JAUYVH010000001.1"/>
</dbReference>
<gene>
    <name evidence="2" type="ORF">Q8A64_03865</name>
</gene>
<dbReference type="Gene3D" id="2.30.30.320">
    <property type="entry name" value="DUF1653-like domain"/>
    <property type="match status" value="1"/>
</dbReference>
<accession>A0ABU1BKM9</accession>
<evidence type="ECO:0000313" key="3">
    <source>
        <dbReference type="Proteomes" id="UP001225596"/>
    </source>
</evidence>
<feature type="domain" description="DUF1653" evidence="1">
    <location>
        <begin position="2"/>
        <end position="60"/>
    </location>
</feature>
<protein>
    <submittedName>
        <fullName evidence="2">DUF1653 domain-containing protein</fullName>
    </submittedName>
</protein>
<proteinExistence type="predicted"/>
<dbReference type="Proteomes" id="UP001225596">
    <property type="component" value="Unassembled WGS sequence"/>
</dbReference>
<dbReference type="InterPro" id="IPR037135">
    <property type="entry name" value="DUF1653-like_dom_sf"/>
</dbReference>
<name>A0ABU1BKM9_9BURK</name>
<dbReference type="EMBL" id="JAUYVH010000001">
    <property type="protein sequence ID" value="MDQ9169543.1"/>
    <property type="molecule type" value="Genomic_DNA"/>
</dbReference>
<sequence length="63" mass="7632">MRYRHYKGGIYEYICTARLESDPETKMVIYRAADNSIWARKQENFFEIIEINGKPVQRFELIE</sequence>
<organism evidence="2 3">
    <name type="scientific">Keguizhuia sedimenti</name>
    <dbReference type="NCBI Taxonomy" id="3064264"/>
    <lineage>
        <taxon>Bacteria</taxon>
        <taxon>Pseudomonadati</taxon>
        <taxon>Pseudomonadota</taxon>
        <taxon>Betaproteobacteria</taxon>
        <taxon>Burkholderiales</taxon>
        <taxon>Oxalobacteraceae</taxon>
        <taxon>Keguizhuia</taxon>
    </lineage>
</organism>